<dbReference type="SUPFAM" id="SSF48452">
    <property type="entry name" value="TPR-like"/>
    <property type="match status" value="1"/>
</dbReference>
<evidence type="ECO:0000256" key="5">
    <source>
        <dbReference type="PROSITE-ProRule" id="PRU01091"/>
    </source>
</evidence>
<sequence>MNAHYSGPMRFQVLGPVIVRDETGEPVALRARHREVMARLILARRRVVPVGRLVDDLWDEPPADPVGAIRTFVAGLRRALEPDRPPRTPARLLVTEGPGYVLRAEPDAVDAWRFDDAVRTAAELPAAQALSRLTEALGWWHGFAYADFADSEWTRAERARLSEQRLLAVERRAAAQLATGAAAAAIPDLDVHVAEHPWREDAWQLLATALYACGRQADALAVVGRARAMLAEQFGIDPGPRLRRLEQDLLLQAEHLDPGVTDPVERVWEQARAAYDSAVASRTRTRLESTAGLMRDLAVTGGGGLEAARRHRIAAVAAADQTGDARLTARVIGIYDVPAIWTRSDDPASDRWLVTVAEKTIRRLPEHDDADRARLLATIAVESRGALPTEHRADDGLRPLRAARAAEEIARRLRDPSLLAFALNGVFMQSFERAGMARQRDALGAEVLSVATGNNLFTYEVLGHLVRMQSHCALADLEGARRHAAAADAVARRYDLPLVTVFTDWFRALRTAETSDIRAAEAAYEAAAVALDGAGMPGLRHGLLPLALLSLALRHRDTERIASFDTGRDWGPYAPWVRPAVLAARGEIDAARTALRDIASPPRDLLFEALWAVIAYAATAVGDAPVMARAVAQLSPAAAETTAQSGLLGVGPVRGYLDELSTWARIAVPIHRRR</sequence>
<evidence type="ECO:0000256" key="1">
    <source>
        <dbReference type="ARBA" id="ARBA00005820"/>
    </source>
</evidence>
<dbReference type="EMBL" id="JBFAKC010000018">
    <property type="protein sequence ID" value="MEV0712022.1"/>
    <property type="molecule type" value="Genomic_DNA"/>
</dbReference>
<proteinExistence type="inferred from homology"/>
<keyword evidence="2" id="KW-0805">Transcription regulation</keyword>
<keyword evidence="4" id="KW-0804">Transcription</keyword>
<keyword evidence="3 5" id="KW-0238">DNA-binding</keyword>
<keyword evidence="8" id="KW-1185">Reference proteome</keyword>
<reference evidence="7 8" key="1">
    <citation type="submission" date="2024-06" db="EMBL/GenBank/DDBJ databases">
        <title>The Natural Products Discovery Center: Release of the First 8490 Sequenced Strains for Exploring Actinobacteria Biosynthetic Diversity.</title>
        <authorList>
            <person name="Kalkreuter E."/>
            <person name="Kautsar S.A."/>
            <person name="Yang D."/>
            <person name="Bader C.D."/>
            <person name="Teijaro C.N."/>
            <person name="Fluegel L."/>
            <person name="Davis C.M."/>
            <person name="Simpson J.R."/>
            <person name="Lauterbach L."/>
            <person name="Steele A.D."/>
            <person name="Gui C."/>
            <person name="Meng S."/>
            <person name="Li G."/>
            <person name="Viehrig K."/>
            <person name="Ye F."/>
            <person name="Su P."/>
            <person name="Kiefer A.F."/>
            <person name="Nichols A."/>
            <person name="Cepeda A.J."/>
            <person name="Yan W."/>
            <person name="Fan B."/>
            <person name="Jiang Y."/>
            <person name="Adhikari A."/>
            <person name="Zheng C.-J."/>
            <person name="Schuster L."/>
            <person name="Cowan T.M."/>
            <person name="Smanski M.J."/>
            <person name="Chevrette M.G."/>
            <person name="De Carvalho L.P.S."/>
            <person name="Shen B."/>
        </authorList>
    </citation>
    <scope>NUCLEOTIDE SEQUENCE [LARGE SCALE GENOMIC DNA]</scope>
    <source>
        <strain evidence="7 8">NPDC050403</strain>
    </source>
</reference>
<dbReference type="InterPro" id="IPR036388">
    <property type="entry name" value="WH-like_DNA-bd_sf"/>
</dbReference>
<dbReference type="InterPro" id="IPR011990">
    <property type="entry name" value="TPR-like_helical_dom_sf"/>
</dbReference>
<dbReference type="Gene3D" id="1.25.40.10">
    <property type="entry name" value="Tetratricopeptide repeat domain"/>
    <property type="match status" value="1"/>
</dbReference>
<dbReference type="Gene3D" id="1.10.10.10">
    <property type="entry name" value="Winged helix-like DNA-binding domain superfamily/Winged helix DNA-binding domain"/>
    <property type="match status" value="1"/>
</dbReference>
<evidence type="ECO:0000256" key="2">
    <source>
        <dbReference type="ARBA" id="ARBA00023015"/>
    </source>
</evidence>
<evidence type="ECO:0000259" key="6">
    <source>
        <dbReference type="PROSITE" id="PS51755"/>
    </source>
</evidence>
<dbReference type="Pfam" id="PF03704">
    <property type="entry name" value="BTAD"/>
    <property type="match status" value="1"/>
</dbReference>
<dbReference type="Proteomes" id="UP001551695">
    <property type="component" value="Unassembled WGS sequence"/>
</dbReference>
<evidence type="ECO:0000256" key="4">
    <source>
        <dbReference type="ARBA" id="ARBA00023163"/>
    </source>
</evidence>
<evidence type="ECO:0000313" key="8">
    <source>
        <dbReference type="Proteomes" id="UP001551695"/>
    </source>
</evidence>
<evidence type="ECO:0000313" key="7">
    <source>
        <dbReference type="EMBL" id="MEV0712022.1"/>
    </source>
</evidence>
<evidence type="ECO:0000256" key="3">
    <source>
        <dbReference type="ARBA" id="ARBA00023125"/>
    </source>
</evidence>
<accession>A0ABV3G2W7</accession>
<dbReference type="SMART" id="SM00862">
    <property type="entry name" value="Trans_reg_C"/>
    <property type="match status" value="1"/>
</dbReference>
<dbReference type="PROSITE" id="PS51755">
    <property type="entry name" value="OMPR_PHOB"/>
    <property type="match status" value="1"/>
</dbReference>
<dbReference type="PANTHER" id="PTHR35807">
    <property type="entry name" value="TRANSCRIPTIONAL REGULATOR REDD-RELATED"/>
    <property type="match status" value="1"/>
</dbReference>
<feature type="DNA-binding region" description="OmpR/PhoB-type" evidence="5">
    <location>
        <begin position="1"/>
        <end position="104"/>
    </location>
</feature>
<dbReference type="Pfam" id="PF00486">
    <property type="entry name" value="Trans_reg_C"/>
    <property type="match status" value="1"/>
</dbReference>
<gene>
    <name evidence="7" type="ORF">AB0I48_31125</name>
</gene>
<dbReference type="SMART" id="SM01043">
    <property type="entry name" value="BTAD"/>
    <property type="match status" value="1"/>
</dbReference>
<dbReference type="InterPro" id="IPR016032">
    <property type="entry name" value="Sig_transdc_resp-reg_C-effctor"/>
</dbReference>
<dbReference type="RefSeq" id="WP_355090919.1">
    <property type="nucleotide sequence ID" value="NZ_JBEXKW010000112.1"/>
</dbReference>
<dbReference type="InterPro" id="IPR001867">
    <property type="entry name" value="OmpR/PhoB-type_DNA-bd"/>
</dbReference>
<dbReference type="CDD" id="cd15831">
    <property type="entry name" value="BTAD"/>
    <property type="match status" value="1"/>
</dbReference>
<feature type="domain" description="OmpR/PhoB-type" evidence="6">
    <location>
        <begin position="1"/>
        <end position="104"/>
    </location>
</feature>
<dbReference type="PANTHER" id="PTHR35807:SF1">
    <property type="entry name" value="TRANSCRIPTIONAL REGULATOR REDD"/>
    <property type="match status" value="1"/>
</dbReference>
<dbReference type="InterPro" id="IPR051677">
    <property type="entry name" value="AfsR-DnrI-RedD_regulator"/>
</dbReference>
<organism evidence="7 8">
    <name type="scientific">Nocardia aurea</name>
    <dbReference type="NCBI Taxonomy" id="2144174"/>
    <lineage>
        <taxon>Bacteria</taxon>
        <taxon>Bacillati</taxon>
        <taxon>Actinomycetota</taxon>
        <taxon>Actinomycetes</taxon>
        <taxon>Mycobacteriales</taxon>
        <taxon>Nocardiaceae</taxon>
        <taxon>Nocardia</taxon>
    </lineage>
</organism>
<name>A0ABV3G2W7_9NOCA</name>
<dbReference type="InterPro" id="IPR005158">
    <property type="entry name" value="BTAD"/>
</dbReference>
<comment type="caution">
    <text evidence="7">The sequence shown here is derived from an EMBL/GenBank/DDBJ whole genome shotgun (WGS) entry which is preliminary data.</text>
</comment>
<dbReference type="SUPFAM" id="SSF46894">
    <property type="entry name" value="C-terminal effector domain of the bipartite response regulators"/>
    <property type="match status" value="1"/>
</dbReference>
<comment type="similarity">
    <text evidence="1">Belongs to the AfsR/DnrI/RedD regulatory family.</text>
</comment>
<protein>
    <submittedName>
        <fullName evidence="7">BTAD domain-containing putative transcriptional regulator</fullName>
    </submittedName>
</protein>